<evidence type="ECO:0000256" key="5">
    <source>
        <dbReference type="PROSITE-ProRule" id="PRU01026"/>
    </source>
</evidence>
<dbReference type="GO" id="GO:0005730">
    <property type="term" value="C:nucleolus"/>
    <property type="evidence" value="ECO:0007669"/>
    <property type="project" value="TreeGrafter"/>
</dbReference>
<dbReference type="STRING" id="41047.A0A397I2E1"/>
<evidence type="ECO:0000313" key="10">
    <source>
        <dbReference type="Proteomes" id="UP000215305"/>
    </source>
</evidence>
<dbReference type="Gene3D" id="1.10.8.480">
    <property type="match status" value="1"/>
</dbReference>
<dbReference type="PANTHER" id="PTHR11727">
    <property type="entry name" value="DIMETHYLADENOSINE TRANSFERASE"/>
    <property type="match status" value="1"/>
</dbReference>
<feature type="binding site" evidence="5">
    <location>
        <position position="118"/>
    </location>
    <ligand>
        <name>S-adenosyl-L-methionine</name>
        <dbReference type="ChEBI" id="CHEBI:59789"/>
    </ligand>
</feature>
<dbReference type="PROSITE" id="PS51689">
    <property type="entry name" value="SAM_RNA_A_N6_MT"/>
    <property type="match status" value="1"/>
</dbReference>
<evidence type="ECO:0000256" key="4">
    <source>
        <dbReference type="ARBA" id="ARBA00022884"/>
    </source>
</evidence>
<evidence type="ECO:0000256" key="1">
    <source>
        <dbReference type="ARBA" id="ARBA00022603"/>
    </source>
</evidence>
<organism evidence="9 10">
    <name type="scientific">Aspergillus thermomutatus</name>
    <name type="common">Neosartorya pseudofischeri</name>
    <dbReference type="NCBI Taxonomy" id="41047"/>
    <lineage>
        <taxon>Eukaryota</taxon>
        <taxon>Fungi</taxon>
        <taxon>Dikarya</taxon>
        <taxon>Ascomycota</taxon>
        <taxon>Pezizomycotina</taxon>
        <taxon>Eurotiomycetes</taxon>
        <taxon>Eurotiomycetidae</taxon>
        <taxon>Eurotiales</taxon>
        <taxon>Aspergillaceae</taxon>
        <taxon>Aspergillus</taxon>
        <taxon>Aspergillus subgen. Fumigati</taxon>
    </lineage>
</organism>
<comment type="similarity">
    <text evidence="5 6">Belongs to the class I-like SAM-binding methyltransferase superfamily. rRNA adenine N(6)-methyltransferase family.</text>
</comment>
<evidence type="ECO:0000256" key="7">
    <source>
        <dbReference type="SAM" id="MobiDB-lite"/>
    </source>
</evidence>
<dbReference type="GO" id="GO:0003723">
    <property type="term" value="F:RNA binding"/>
    <property type="evidence" value="ECO:0007669"/>
    <property type="project" value="UniProtKB-UniRule"/>
</dbReference>
<dbReference type="SUPFAM" id="SSF53335">
    <property type="entry name" value="S-adenosyl-L-methionine-dependent methyltransferases"/>
    <property type="match status" value="1"/>
</dbReference>
<evidence type="ECO:0000313" key="9">
    <source>
        <dbReference type="EMBL" id="RHZ67976.1"/>
    </source>
</evidence>
<dbReference type="Pfam" id="PF00398">
    <property type="entry name" value="RrnaAD"/>
    <property type="match status" value="1"/>
</dbReference>
<keyword evidence="4 5" id="KW-0694">RNA-binding</keyword>
<dbReference type="OrthoDB" id="74991at2759"/>
<dbReference type="InterPro" id="IPR020596">
    <property type="entry name" value="rRNA_Ade_Mease_Trfase_CS"/>
</dbReference>
<dbReference type="InterPro" id="IPR020598">
    <property type="entry name" value="rRNA_Ade_methylase_Trfase_N"/>
</dbReference>
<feature type="domain" description="Ribosomal RNA adenine methylase transferase N-terminal" evidence="8">
    <location>
        <begin position="49"/>
        <end position="239"/>
    </location>
</feature>
<feature type="binding site" evidence="5">
    <location>
        <position position="44"/>
    </location>
    <ligand>
        <name>S-adenosyl-L-methionine</name>
        <dbReference type="ChEBI" id="CHEBI:59789"/>
    </ligand>
</feature>
<accession>A0A397I2E1</accession>
<sequence>MGKAARGKRNAASNSPYQKPGGAPLSKAASAIFKFNTDIGQHILKNPTIADAIVDKANIQPSQTVLEVGPGTGILTTRILEKAKKVIAVELDPRMAAEVTKTVQATPAEKKLQVILGDFVKTDLSKLPPFQICISNTPYQVYFTHGPVLWCTLTSPPQISSPLIFKLLSMPNPPKICILMVQREFALRLIARPGDSLYSRLSVNAQFFSRISHVMKVGKNNFRPPPQVESSVVRIEPKADRPNISWDEWDGMLRICFVRKNKTLRAGFMATKVRALIERNWITWVSMHPEKVTQADIDFLQGKDVSALQGADEDMDMGQDGDEAVEGGDDEDDIFMDLGGDNDAPVTASKGPLVAIGDQQVPRAMVTKLIQVKIQRVLEQANLANARAQKCDENNFLHLLHGFNTEGIHFS</sequence>
<dbReference type="GO" id="GO:0000179">
    <property type="term" value="F:rRNA (adenine-N6,N6-)-dimethyltransferase activity"/>
    <property type="evidence" value="ECO:0007669"/>
    <property type="project" value="UniProtKB-UniRule"/>
</dbReference>
<keyword evidence="10" id="KW-1185">Reference proteome</keyword>
<feature type="binding site" evidence="5">
    <location>
        <position position="69"/>
    </location>
    <ligand>
        <name>S-adenosyl-L-methionine</name>
        <dbReference type="ChEBI" id="CHEBI:59789"/>
    </ligand>
</feature>
<name>A0A397I2E1_ASPTH</name>
<dbReference type="GeneID" id="38131617"/>
<evidence type="ECO:0000256" key="2">
    <source>
        <dbReference type="ARBA" id="ARBA00022679"/>
    </source>
</evidence>
<comment type="caution">
    <text evidence="9">The sequence shown here is derived from an EMBL/GenBank/DDBJ whole genome shotgun (WGS) entry which is preliminary data.</text>
</comment>
<dbReference type="RefSeq" id="XP_026618887.1">
    <property type="nucleotide sequence ID" value="XM_026763262.1"/>
</dbReference>
<keyword evidence="2 5" id="KW-0808">Transferase</keyword>
<dbReference type="EMBL" id="NKHU02000004">
    <property type="protein sequence ID" value="RHZ67976.1"/>
    <property type="molecule type" value="Genomic_DNA"/>
</dbReference>
<evidence type="ECO:0000256" key="3">
    <source>
        <dbReference type="ARBA" id="ARBA00022691"/>
    </source>
</evidence>
<dbReference type="VEuPathDB" id="FungiDB:CDV56_109643"/>
<reference evidence="9" key="1">
    <citation type="submission" date="2018-08" db="EMBL/GenBank/DDBJ databases">
        <title>Draft genome sequence of azole-resistant Aspergillus thermomutatus (Neosartorya pseudofischeri) strain HMR AF 39, isolated from a human nasal aspirate.</title>
        <authorList>
            <person name="Parent-Michaud M."/>
            <person name="Dufresne P.J."/>
            <person name="Fournier E."/>
            <person name="Martineau C."/>
            <person name="Moreira S."/>
            <person name="Perkins V."/>
            <person name="De Repentigny L."/>
            <person name="Dufresne S.F."/>
        </authorList>
    </citation>
    <scope>NUCLEOTIDE SEQUENCE [LARGE SCALE GENOMIC DNA]</scope>
    <source>
        <strain evidence="9">HMR AF 39</strain>
    </source>
</reference>
<dbReference type="PANTHER" id="PTHR11727:SF7">
    <property type="entry name" value="DIMETHYLADENOSINE TRANSFERASE-RELATED"/>
    <property type="match status" value="1"/>
</dbReference>
<keyword evidence="3 5" id="KW-0949">S-adenosyl-L-methionine</keyword>
<protein>
    <recommendedName>
        <fullName evidence="6">rRNA adenine N(6)-methyltransferase</fullName>
        <ecNumber evidence="6">2.1.1.-</ecNumber>
    </recommendedName>
</protein>
<dbReference type="InterPro" id="IPR029063">
    <property type="entry name" value="SAM-dependent_MTases_sf"/>
</dbReference>
<dbReference type="SMART" id="SM00650">
    <property type="entry name" value="rADc"/>
    <property type="match status" value="1"/>
</dbReference>
<evidence type="ECO:0000259" key="8">
    <source>
        <dbReference type="SMART" id="SM00650"/>
    </source>
</evidence>
<keyword evidence="1 5" id="KW-0489">Methyltransferase</keyword>
<dbReference type="PROSITE" id="PS01131">
    <property type="entry name" value="RRNA_A_DIMETH"/>
    <property type="match status" value="1"/>
</dbReference>
<comment type="caution">
    <text evidence="5">Lacks conserved residue(s) required for the propagation of feature annotation.</text>
</comment>
<dbReference type="Gene3D" id="3.40.50.150">
    <property type="entry name" value="Vaccinia Virus protein VP39"/>
    <property type="match status" value="1"/>
</dbReference>
<dbReference type="EC" id="2.1.1.-" evidence="6"/>
<feature type="binding site" evidence="5">
    <location>
        <position position="90"/>
    </location>
    <ligand>
        <name>S-adenosyl-L-methionine</name>
        <dbReference type="ChEBI" id="CHEBI:59789"/>
    </ligand>
</feature>
<gene>
    <name evidence="9" type="ORF">CDV56_109643</name>
</gene>
<dbReference type="InterPro" id="IPR001737">
    <property type="entry name" value="KsgA/Erm"/>
</dbReference>
<feature type="region of interest" description="Disordered" evidence="7">
    <location>
        <begin position="1"/>
        <end position="23"/>
    </location>
</feature>
<feature type="binding site" evidence="5">
    <location>
        <position position="42"/>
    </location>
    <ligand>
        <name>S-adenosyl-L-methionine</name>
        <dbReference type="ChEBI" id="CHEBI:59789"/>
    </ligand>
</feature>
<dbReference type="Proteomes" id="UP000215305">
    <property type="component" value="Unassembled WGS sequence"/>
</dbReference>
<keyword evidence="6" id="KW-0698">rRNA processing</keyword>
<evidence type="ECO:0000256" key="6">
    <source>
        <dbReference type="RuleBase" id="RU362106"/>
    </source>
</evidence>
<dbReference type="AlphaFoldDB" id="A0A397I2E1"/>
<proteinExistence type="inferred from homology"/>
<dbReference type="CDD" id="cd02440">
    <property type="entry name" value="AdoMet_MTases"/>
    <property type="match status" value="1"/>
</dbReference>